<dbReference type="RefSeq" id="WP_329248100.1">
    <property type="nucleotide sequence ID" value="NZ_BAABHF010000039.1"/>
</dbReference>
<organism evidence="1 2">
    <name type="scientific">Actinoallomurus oryzae</name>
    <dbReference type="NCBI Taxonomy" id="502180"/>
    <lineage>
        <taxon>Bacteria</taxon>
        <taxon>Bacillati</taxon>
        <taxon>Actinomycetota</taxon>
        <taxon>Actinomycetes</taxon>
        <taxon>Streptosporangiales</taxon>
        <taxon>Thermomonosporaceae</taxon>
        <taxon>Actinoallomurus</taxon>
    </lineage>
</organism>
<keyword evidence="2" id="KW-1185">Reference proteome</keyword>
<accession>A0ABP8QSC6</accession>
<evidence type="ECO:0000313" key="1">
    <source>
        <dbReference type="EMBL" id="GAA4506478.1"/>
    </source>
</evidence>
<evidence type="ECO:0008006" key="3">
    <source>
        <dbReference type="Google" id="ProtNLM"/>
    </source>
</evidence>
<sequence length="135" mass="14092">MIGGYVLDPSTIGDFGRDKAHAVEAVHTLDMAAQAIIIPMSAMAEALTRLETPGQVEQALFLLDLGVVVPDDLTRENTPSVATIHLAAEGDTTLGMAHTALAARTRMAKVVTTAPGVWRSAHPDVAVAALEDPSP</sequence>
<evidence type="ECO:0000313" key="2">
    <source>
        <dbReference type="Proteomes" id="UP001500503"/>
    </source>
</evidence>
<protein>
    <recommendedName>
        <fullName evidence="3">PIN domain-containing protein</fullName>
    </recommendedName>
</protein>
<comment type="caution">
    <text evidence="1">The sequence shown here is derived from an EMBL/GenBank/DDBJ whole genome shotgun (WGS) entry which is preliminary data.</text>
</comment>
<dbReference type="Proteomes" id="UP001500503">
    <property type="component" value="Unassembled WGS sequence"/>
</dbReference>
<reference evidence="2" key="1">
    <citation type="journal article" date="2019" name="Int. J. Syst. Evol. Microbiol.">
        <title>The Global Catalogue of Microorganisms (GCM) 10K type strain sequencing project: providing services to taxonomists for standard genome sequencing and annotation.</title>
        <authorList>
            <consortium name="The Broad Institute Genomics Platform"/>
            <consortium name="The Broad Institute Genome Sequencing Center for Infectious Disease"/>
            <person name="Wu L."/>
            <person name="Ma J."/>
        </authorList>
    </citation>
    <scope>NUCLEOTIDE SEQUENCE [LARGE SCALE GENOMIC DNA]</scope>
    <source>
        <strain evidence="2">JCM 17933</strain>
    </source>
</reference>
<dbReference type="EMBL" id="BAABHF010000039">
    <property type="protein sequence ID" value="GAA4506478.1"/>
    <property type="molecule type" value="Genomic_DNA"/>
</dbReference>
<gene>
    <name evidence="1" type="ORF">GCM10023191_063600</name>
</gene>
<proteinExistence type="predicted"/>
<name>A0ABP8QSC6_9ACTN</name>